<feature type="compositionally biased region" description="Polar residues" evidence="2">
    <location>
        <begin position="1"/>
        <end position="10"/>
    </location>
</feature>
<evidence type="ECO:0000256" key="1">
    <source>
        <dbReference type="SAM" id="Coils"/>
    </source>
</evidence>
<proteinExistence type="predicted"/>
<feature type="region of interest" description="Disordered" evidence="2">
    <location>
        <begin position="634"/>
        <end position="677"/>
    </location>
</feature>
<feature type="compositionally biased region" description="Basic and acidic residues" evidence="2">
    <location>
        <begin position="802"/>
        <end position="812"/>
    </location>
</feature>
<keyword evidence="1" id="KW-0175">Coiled coil</keyword>
<feature type="compositionally biased region" description="Polar residues" evidence="2">
    <location>
        <begin position="31"/>
        <end position="43"/>
    </location>
</feature>
<feature type="compositionally biased region" description="Polar residues" evidence="2">
    <location>
        <begin position="257"/>
        <end position="267"/>
    </location>
</feature>
<feature type="compositionally biased region" description="Polar residues" evidence="2">
    <location>
        <begin position="135"/>
        <end position="149"/>
    </location>
</feature>
<feature type="region of interest" description="Disordered" evidence="2">
    <location>
        <begin position="858"/>
        <end position="1019"/>
    </location>
</feature>
<feature type="region of interest" description="Disordered" evidence="2">
    <location>
        <begin position="1034"/>
        <end position="1070"/>
    </location>
</feature>
<dbReference type="AlphaFoldDB" id="A0A0F7SUC5"/>
<dbReference type="EMBL" id="LN483332">
    <property type="protein sequence ID" value="CED85091.1"/>
    <property type="molecule type" value="Genomic_DNA"/>
</dbReference>
<protein>
    <submittedName>
        <fullName evidence="3">Uncharacterized protein</fullName>
    </submittedName>
</protein>
<feature type="coiled-coil region" evidence="1">
    <location>
        <begin position="478"/>
        <end position="505"/>
    </location>
</feature>
<feature type="region of interest" description="Disordered" evidence="2">
    <location>
        <begin position="1118"/>
        <end position="1171"/>
    </location>
</feature>
<feature type="compositionally biased region" description="Basic and acidic residues" evidence="2">
    <location>
        <begin position="286"/>
        <end position="302"/>
    </location>
</feature>
<feature type="region of interest" description="Disordered" evidence="2">
    <location>
        <begin position="802"/>
        <end position="833"/>
    </location>
</feature>
<sequence length="1171" mass="125083">MNGSSPSHLSLSPAYGSPESYTDLSLRPRASPTSTTVLNSVHRSSVDAYYNDSHSLSPTESEYSQLLDQNPPDETFNRPLCRESVGENNTVGNLAALDASLRKDRLAEIKERNNKILNRVSSHSMLVRDRDLRSQPGTPEPTQRASSSRPDGHSPSGAAWSKPTNVASSSSASFSSHLYPADSLPQNTSAGEETEQEDSSPALHTRSDHFTRRSSFDTQSDEQDSESDSDSESEPERVLGARVHARAASAPYRSRKSPQSELSQRTRPSGEGIPVGQDSSLPSVSDEPKRIGGRERREEILNRSRSRASLGYGTRAETPSLTSPRVPRSVTVDDLGSPFPPASSSTARHRTTSSSLDLYSRLARSPTRSPRELNGSPVPRHPSLSVSNRPARRLSSSSNGNPTLNSYTSAELNSSRFRNRVSMHEPRSASRLADRAASSIGFYSKHPLLNTDKMEADFFSHDDYGHDRDRSSAQPKVANKTRDLLERIERENEASDRKRQALVESQAMKRAESSLSMLSTSKGFGFRRSNSSSPSSTIDLNRVGERTYPNTTGGIIRSSTSLSHFPERLSGASSAAAVDILRSRPKSHRSVFSLTSPDSPTLTNTSTVTPTATVAATGQRRFSGSLSANVITNPRVRSPLSRGKRSSILANSPLLPSSTSTPSQTPTETQSGDQIQPEHIRNLLDALSHLEMSFAQIKGPADPSSAETIRSASAFVKSATILHQTIYQGSLTNRELVIDSQVNCGSNQEQEQGQRDVSVGLVALGMIWKEVGKVHDEQIRTLTGLLIGLPRWMREVMESRSSESARLEKQEQVENVPHASAKSPTFLPPDSASIHISSCRDHIQAPLISSQTATFARASLSPAPSSESESQDSATSSLSSSLSRQLSSLTIESNADVEIEAEAGPQPRSHEEAKASPEQKVDNAKEKPYTDTLAESFESPLPTPPTPILTPTILHQISSPSLPPPPSTPPLPTKPLSGAIEETSGQPTIKAYTPSISSSSGPSTGSNRRSSLFPSAPKVSPAATTAATAIQAFNFNQSPSGRTSAEDPSDLSDNSTNNSLPPLAAPLPASGQTMRLNMPFLGRSNTLGRIPASSSVGLGAGAASASTSGGLVVRVSGGSSRRLNVGQSPNGQSAESGSENGNGNGNGVNGKTERPGPVSSAFRKLSFFGGN</sequence>
<accession>A0A0F7SUC5</accession>
<name>A0A0F7SUC5_PHARH</name>
<feature type="region of interest" description="Disordered" evidence="2">
    <location>
        <begin position="120"/>
        <end position="411"/>
    </location>
</feature>
<feature type="compositionally biased region" description="Pro residues" evidence="2">
    <location>
        <begin position="961"/>
        <end position="973"/>
    </location>
</feature>
<feature type="compositionally biased region" description="Polar residues" evidence="2">
    <location>
        <begin position="52"/>
        <end position="68"/>
    </location>
</feature>
<evidence type="ECO:0000313" key="3">
    <source>
        <dbReference type="EMBL" id="CED85091.1"/>
    </source>
</evidence>
<feature type="compositionally biased region" description="Low complexity" evidence="2">
    <location>
        <begin position="167"/>
        <end position="176"/>
    </location>
</feature>
<feature type="region of interest" description="Disordered" evidence="2">
    <location>
        <begin position="523"/>
        <end position="555"/>
    </location>
</feature>
<feature type="compositionally biased region" description="Acidic residues" evidence="2">
    <location>
        <begin position="219"/>
        <end position="233"/>
    </location>
</feature>
<organism evidence="3">
    <name type="scientific">Phaffia rhodozyma</name>
    <name type="common">Yeast</name>
    <name type="synonym">Xanthophyllomyces dendrorhous</name>
    <dbReference type="NCBI Taxonomy" id="264483"/>
    <lineage>
        <taxon>Eukaryota</taxon>
        <taxon>Fungi</taxon>
        <taxon>Dikarya</taxon>
        <taxon>Basidiomycota</taxon>
        <taxon>Agaricomycotina</taxon>
        <taxon>Tremellomycetes</taxon>
        <taxon>Cystofilobasidiales</taxon>
        <taxon>Mrakiaceae</taxon>
        <taxon>Phaffia</taxon>
    </lineage>
</organism>
<feature type="compositionally biased region" description="Polar residues" evidence="2">
    <location>
        <begin position="384"/>
        <end position="411"/>
    </location>
</feature>
<feature type="compositionally biased region" description="Low complexity" evidence="2">
    <location>
        <begin position="1130"/>
        <end position="1139"/>
    </location>
</feature>
<feature type="compositionally biased region" description="Low complexity" evidence="2">
    <location>
        <begin position="652"/>
        <end position="671"/>
    </location>
</feature>
<feature type="compositionally biased region" description="Basic and acidic residues" evidence="2">
    <location>
        <begin position="908"/>
        <end position="929"/>
    </location>
</feature>
<feature type="region of interest" description="Disordered" evidence="2">
    <location>
        <begin position="1"/>
        <end position="77"/>
    </location>
</feature>
<feature type="compositionally biased region" description="Low complexity" evidence="2">
    <location>
        <begin position="1051"/>
        <end position="1069"/>
    </location>
</feature>
<evidence type="ECO:0000256" key="2">
    <source>
        <dbReference type="SAM" id="MobiDB-lite"/>
    </source>
</evidence>
<reference evidence="3" key="1">
    <citation type="submission" date="2014-08" db="EMBL/GenBank/DDBJ databases">
        <authorList>
            <person name="Sharma Rahul"/>
            <person name="Thines Marco"/>
        </authorList>
    </citation>
    <scope>NUCLEOTIDE SEQUENCE</scope>
</reference>
<feature type="compositionally biased region" description="Low complexity" evidence="2">
    <location>
        <begin position="858"/>
        <end position="890"/>
    </location>
</feature>
<feature type="compositionally biased region" description="Polar residues" evidence="2">
    <location>
        <begin position="1034"/>
        <end position="1043"/>
    </location>
</feature>
<feature type="compositionally biased region" description="Low complexity" evidence="2">
    <location>
        <begin position="993"/>
        <end position="1011"/>
    </location>
</feature>
<feature type="compositionally biased region" description="Basic and acidic residues" evidence="2">
    <location>
        <begin position="205"/>
        <end position="215"/>
    </location>
</feature>
<feature type="compositionally biased region" description="Low complexity" evidence="2">
    <location>
        <begin position="949"/>
        <end position="960"/>
    </location>
</feature>